<organism evidence="1 2">
    <name type="scientific">Coptis chinensis</name>
    <dbReference type="NCBI Taxonomy" id="261450"/>
    <lineage>
        <taxon>Eukaryota</taxon>
        <taxon>Viridiplantae</taxon>
        <taxon>Streptophyta</taxon>
        <taxon>Embryophyta</taxon>
        <taxon>Tracheophyta</taxon>
        <taxon>Spermatophyta</taxon>
        <taxon>Magnoliopsida</taxon>
        <taxon>Ranunculales</taxon>
        <taxon>Ranunculaceae</taxon>
        <taxon>Coptidoideae</taxon>
        <taxon>Coptis</taxon>
    </lineage>
</organism>
<dbReference type="SUPFAM" id="SSF52047">
    <property type="entry name" value="RNI-like"/>
    <property type="match status" value="1"/>
</dbReference>
<proteinExistence type="predicted"/>
<dbReference type="Proteomes" id="UP000631114">
    <property type="component" value="Unassembled WGS sequence"/>
</dbReference>
<name>A0A835LY87_9MAGN</name>
<dbReference type="AlphaFoldDB" id="A0A835LY87"/>
<gene>
    <name evidence="1" type="ORF">IFM89_015753</name>
</gene>
<accession>A0A835LY87</accession>
<evidence type="ECO:0000313" key="2">
    <source>
        <dbReference type="Proteomes" id="UP000631114"/>
    </source>
</evidence>
<dbReference type="OrthoDB" id="1298633at2759"/>
<reference evidence="1 2" key="1">
    <citation type="submission" date="2020-10" db="EMBL/GenBank/DDBJ databases">
        <title>The Coptis chinensis genome and diversification of protoberbering-type alkaloids.</title>
        <authorList>
            <person name="Wang B."/>
            <person name="Shu S."/>
            <person name="Song C."/>
            <person name="Liu Y."/>
        </authorList>
    </citation>
    <scope>NUCLEOTIDE SEQUENCE [LARGE SCALE GENOMIC DNA]</scope>
    <source>
        <strain evidence="1">HL-2020</strain>
        <tissue evidence="1">Leaf</tissue>
    </source>
</reference>
<evidence type="ECO:0000313" key="1">
    <source>
        <dbReference type="EMBL" id="KAF9609412.1"/>
    </source>
</evidence>
<comment type="caution">
    <text evidence="1">The sequence shown here is derived from an EMBL/GenBank/DDBJ whole genome shotgun (WGS) entry which is preliminary data.</text>
</comment>
<dbReference type="EMBL" id="JADFTS010000004">
    <property type="protein sequence ID" value="KAF9609412.1"/>
    <property type="molecule type" value="Genomic_DNA"/>
</dbReference>
<keyword evidence="2" id="KW-1185">Reference proteome</keyword>
<evidence type="ECO:0008006" key="3">
    <source>
        <dbReference type="Google" id="ProtNLM"/>
    </source>
</evidence>
<protein>
    <recommendedName>
        <fullName evidence="3">FBD domain-containing protein</fullName>
    </recommendedName>
</protein>
<sequence>MEVDTSTLMIDLVNFVTAALFLHNVLSRQNLNDFALLFNAYAWDTYRVPACLFSLRTLRTLAFKGCTLRLPSQFEGFNNVVVLKLLSVTIMDETFENLFLTMDTAPERLDIDFDRLTYIELFANFKDLKEIVVVLCLCRSSPASENFEYYGNYWATLLCKEDVLHGLRTLSLSRFTGGRHEVAFTEFVLFSTMVLETLTIKWKKGCAKKSHVVEKIKQFKRSSSKANVRFSSQA</sequence>